<dbReference type="EMBL" id="CM047942">
    <property type="protein sequence ID" value="KAI9901432.1"/>
    <property type="molecule type" value="Genomic_DNA"/>
</dbReference>
<evidence type="ECO:0000313" key="2">
    <source>
        <dbReference type="Proteomes" id="UP001163324"/>
    </source>
</evidence>
<keyword evidence="2" id="KW-1185">Reference proteome</keyword>
<organism evidence="1 2">
    <name type="scientific">Trichothecium roseum</name>
    <dbReference type="NCBI Taxonomy" id="47278"/>
    <lineage>
        <taxon>Eukaryota</taxon>
        <taxon>Fungi</taxon>
        <taxon>Dikarya</taxon>
        <taxon>Ascomycota</taxon>
        <taxon>Pezizomycotina</taxon>
        <taxon>Sordariomycetes</taxon>
        <taxon>Hypocreomycetidae</taxon>
        <taxon>Hypocreales</taxon>
        <taxon>Hypocreales incertae sedis</taxon>
        <taxon>Trichothecium</taxon>
    </lineage>
</organism>
<name>A0ACC0V7H0_9HYPO</name>
<accession>A0ACC0V7H0</accession>
<dbReference type="Proteomes" id="UP001163324">
    <property type="component" value="Chromosome 3"/>
</dbReference>
<protein>
    <submittedName>
        <fullName evidence="1">Uncharacterized protein</fullName>
    </submittedName>
</protein>
<comment type="caution">
    <text evidence="1">The sequence shown here is derived from an EMBL/GenBank/DDBJ whole genome shotgun (WGS) entry which is preliminary data.</text>
</comment>
<reference evidence="1" key="1">
    <citation type="submission" date="2022-10" db="EMBL/GenBank/DDBJ databases">
        <title>Complete Genome of Trichothecium roseum strain YXFP-22015, a Plant Pathogen Isolated from Citrus.</title>
        <authorList>
            <person name="Wang Y."/>
            <person name="Zhu L."/>
        </authorList>
    </citation>
    <scope>NUCLEOTIDE SEQUENCE</scope>
    <source>
        <strain evidence="1">YXFP-22015</strain>
    </source>
</reference>
<gene>
    <name evidence="1" type="ORF">N3K66_003249</name>
</gene>
<proteinExistence type="predicted"/>
<sequence length="677" mass="74092">MANRSDKKAKAPSRTVADVDAHASVTVTEAAAPEPAPAPAPSKKNPLVGMSDADLETDVDGFLARYELQAFELAFRKGALLARAEAEGKSMTATTTMMARYEHQQLSDAESEALVAEHKKPMRSIPFTMWLLCALCAGCAIVQGMDQTVINGAQEFYFAEFGITDSLMKGFINGSPYVAASTLGCLINLSLNARIGRRGTICVSCVIAFITAFWQAASPSWPCLLAARLALGLAVGAKSSTTPVFAAESSPTALRGALTMLWQVFTAFGIMLGFAASLALQYADFMGPNSQWRWMIGVTALPPLLVAVAVYFLPESPRWYMSKGRYACAWDSIRKLRRTECQAARDLYMAFKLLAVETQGDTDDVAVMSKFQRWRKMCREFVTVRRNWRAAQSAYFCMFMQQFCGVNVLAYYSTSIFSDAGFSRSAALAVSLGCGVVNFIGAAPALWAIDRKGRRTLLLTTFPLLAFFLALASLTFRLIPEGTDARLGLVGTSLYLFMAAYSPGMGPVPFTYSAEAFPLRLRSQGMASAVSVTWAFNFLISFTWPAMSEAMTPSGGLAWYAGWNIFGWSFAYFLLPETKGRSLEELDVVFSVRNRDHAAFYTRKLGNKFRRLLGMDVEPLTSLYSNGLELEAVPTTDNDDNNEVATVLGEEVKDDDGIANRAGPPTRPSLFWDPPRA</sequence>
<evidence type="ECO:0000313" key="1">
    <source>
        <dbReference type="EMBL" id="KAI9901432.1"/>
    </source>
</evidence>